<dbReference type="SUPFAM" id="SSF46785">
    <property type="entry name" value="Winged helix' DNA-binding domain"/>
    <property type="match status" value="1"/>
</dbReference>
<protein>
    <recommendedName>
        <fullName evidence="4">BadM/Rrf2 family transcriptional regulator</fullName>
    </recommendedName>
</protein>
<feature type="compositionally biased region" description="Basic and acidic residues" evidence="1">
    <location>
        <begin position="9"/>
        <end position="28"/>
    </location>
</feature>
<comment type="caution">
    <text evidence="2">The sequence shown here is derived from an EMBL/GenBank/DDBJ whole genome shotgun (WGS) entry which is preliminary data.</text>
</comment>
<dbReference type="GO" id="GO:0005829">
    <property type="term" value="C:cytosol"/>
    <property type="evidence" value="ECO:0007669"/>
    <property type="project" value="TreeGrafter"/>
</dbReference>
<dbReference type="GO" id="GO:0003700">
    <property type="term" value="F:DNA-binding transcription factor activity"/>
    <property type="evidence" value="ECO:0007669"/>
    <property type="project" value="TreeGrafter"/>
</dbReference>
<sequence>MAGSLEGGDGERSDVAGRTGDGDSHDDLSSSLNRDLTLSRTKKIRNISDKLRIMKLPVSTEWLLHCATTLAQLDPGTTASAAQLAQYYDLPAAYLAKQLQALVRSGALAATTGPRGGFRLARPASEITLLHIVEAVDGAASPYECREIRQQGRGALSPEECRNTCVLAEKMADAHEAWRRSLAATSLADVLAALPPSAPERTRRRMAGAK</sequence>
<feature type="region of interest" description="Disordered" evidence="1">
    <location>
        <begin position="1"/>
        <end position="31"/>
    </location>
</feature>
<evidence type="ECO:0000313" key="3">
    <source>
        <dbReference type="Proteomes" id="UP001165074"/>
    </source>
</evidence>
<reference evidence="2" key="1">
    <citation type="submission" date="2023-03" db="EMBL/GenBank/DDBJ databases">
        <title>Actinoallomurus iriomotensis NBRC 103684.</title>
        <authorList>
            <person name="Ichikawa N."/>
            <person name="Sato H."/>
            <person name="Tonouchi N."/>
        </authorList>
    </citation>
    <scope>NUCLEOTIDE SEQUENCE</scope>
    <source>
        <strain evidence="2">NBRC 103684</strain>
    </source>
</reference>
<dbReference type="PANTHER" id="PTHR33221">
    <property type="entry name" value="WINGED HELIX-TURN-HELIX TRANSCRIPTIONAL REGULATOR, RRF2 FAMILY"/>
    <property type="match status" value="1"/>
</dbReference>
<proteinExistence type="predicted"/>
<evidence type="ECO:0000256" key="1">
    <source>
        <dbReference type="SAM" id="MobiDB-lite"/>
    </source>
</evidence>
<keyword evidence="3" id="KW-1185">Reference proteome</keyword>
<name>A0A9W6S4X9_9ACTN</name>
<dbReference type="Pfam" id="PF02082">
    <property type="entry name" value="Rrf2"/>
    <property type="match status" value="1"/>
</dbReference>
<gene>
    <name evidence="2" type="ORF">Airi02_051720</name>
</gene>
<dbReference type="PROSITE" id="PS51197">
    <property type="entry name" value="HTH_RRF2_2"/>
    <property type="match status" value="1"/>
</dbReference>
<dbReference type="Proteomes" id="UP001165074">
    <property type="component" value="Unassembled WGS sequence"/>
</dbReference>
<dbReference type="Gene3D" id="1.10.10.10">
    <property type="entry name" value="Winged helix-like DNA-binding domain superfamily/Winged helix DNA-binding domain"/>
    <property type="match status" value="1"/>
</dbReference>
<dbReference type="InterPro" id="IPR000944">
    <property type="entry name" value="Tscrpt_reg_Rrf2"/>
</dbReference>
<evidence type="ECO:0008006" key="4">
    <source>
        <dbReference type="Google" id="ProtNLM"/>
    </source>
</evidence>
<dbReference type="PANTHER" id="PTHR33221:SF13">
    <property type="entry name" value="TRANSCRIPTIONAL REGULATOR-RELATED"/>
    <property type="match status" value="1"/>
</dbReference>
<evidence type="ECO:0000313" key="2">
    <source>
        <dbReference type="EMBL" id="GLY87243.1"/>
    </source>
</evidence>
<dbReference type="InterPro" id="IPR036388">
    <property type="entry name" value="WH-like_DNA-bd_sf"/>
</dbReference>
<dbReference type="NCBIfam" id="TIGR00738">
    <property type="entry name" value="rrf2_super"/>
    <property type="match status" value="1"/>
</dbReference>
<dbReference type="AlphaFoldDB" id="A0A9W6S4X9"/>
<organism evidence="2 3">
    <name type="scientific">Actinoallomurus iriomotensis</name>
    <dbReference type="NCBI Taxonomy" id="478107"/>
    <lineage>
        <taxon>Bacteria</taxon>
        <taxon>Bacillati</taxon>
        <taxon>Actinomycetota</taxon>
        <taxon>Actinomycetes</taxon>
        <taxon>Streptosporangiales</taxon>
        <taxon>Thermomonosporaceae</taxon>
        <taxon>Actinoallomurus</taxon>
    </lineage>
</organism>
<accession>A0A9W6S4X9</accession>
<dbReference type="EMBL" id="BSTK01000007">
    <property type="protein sequence ID" value="GLY87243.1"/>
    <property type="molecule type" value="Genomic_DNA"/>
</dbReference>
<dbReference type="InterPro" id="IPR036390">
    <property type="entry name" value="WH_DNA-bd_sf"/>
</dbReference>